<reference evidence="4" key="1">
    <citation type="journal article" date="2019" name="Int. J. Syst. Evol. Microbiol.">
        <title>The Global Catalogue of Microorganisms (GCM) 10K type strain sequencing project: providing services to taxonomists for standard genome sequencing and annotation.</title>
        <authorList>
            <consortium name="The Broad Institute Genomics Platform"/>
            <consortium name="The Broad Institute Genome Sequencing Center for Infectious Disease"/>
            <person name="Wu L."/>
            <person name="Ma J."/>
        </authorList>
    </citation>
    <scope>NUCLEOTIDE SEQUENCE [LARGE SCALE GENOMIC DNA]</scope>
    <source>
        <strain evidence="4">JCM 17214</strain>
    </source>
</reference>
<sequence>MAGLLGLLLIASPATYARPAPHSTRHELATAQHIDVQICYDVTVATAAGVVDTQRFSAQRPAASVATVAPRSQATKFNTYHQVQLRSRWVKRHGQWYKVFYKKGQKHPYRADIPVDPGRSGSNGVKGLS</sequence>
<evidence type="ECO:0000256" key="1">
    <source>
        <dbReference type="SAM" id="MobiDB-lite"/>
    </source>
</evidence>
<dbReference type="Proteomes" id="UP001499909">
    <property type="component" value="Unassembled WGS sequence"/>
</dbReference>
<evidence type="ECO:0000313" key="3">
    <source>
        <dbReference type="EMBL" id="GAA3954215.1"/>
    </source>
</evidence>
<organism evidence="3 4">
    <name type="scientific">Hymenobacter algoricola</name>
    <dbReference type="NCBI Taxonomy" id="486267"/>
    <lineage>
        <taxon>Bacteria</taxon>
        <taxon>Pseudomonadati</taxon>
        <taxon>Bacteroidota</taxon>
        <taxon>Cytophagia</taxon>
        <taxon>Cytophagales</taxon>
        <taxon>Hymenobacteraceae</taxon>
        <taxon>Hymenobacter</taxon>
    </lineage>
</organism>
<evidence type="ECO:0000313" key="4">
    <source>
        <dbReference type="Proteomes" id="UP001499909"/>
    </source>
</evidence>
<comment type="caution">
    <text evidence="3">The sequence shown here is derived from an EMBL/GenBank/DDBJ whole genome shotgun (WGS) entry which is preliminary data.</text>
</comment>
<dbReference type="EMBL" id="BAABDH010000112">
    <property type="protein sequence ID" value="GAA3954215.1"/>
    <property type="molecule type" value="Genomic_DNA"/>
</dbReference>
<feature type="chain" id="PRO_5046852383" evidence="2">
    <location>
        <begin position="18"/>
        <end position="129"/>
    </location>
</feature>
<feature type="signal peptide" evidence="2">
    <location>
        <begin position="1"/>
        <end position="17"/>
    </location>
</feature>
<accession>A0ABP7NUE1</accession>
<evidence type="ECO:0000256" key="2">
    <source>
        <dbReference type="SAM" id="SignalP"/>
    </source>
</evidence>
<protein>
    <submittedName>
        <fullName evidence="3">Uncharacterized protein</fullName>
    </submittedName>
</protein>
<keyword evidence="4" id="KW-1185">Reference proteome</keyword>
<keyword evidence="2" id="KW-0732">Signal</keyword>
<proteinExistence type="predicted"/>
<name>A0ABP7NUE1_9BACT</name>
<gene>
    <name evidence="3" type="ORF">GCM10022406_39830</name>
</gene>
<feature type="region of interest" description="Disordered" evidence="1">
    <location>
        <begin position="110"/>
        <end position="129"/>
    </location>
</feature>